<comment type="caution">
    <text evidence="2">The sequence shown here is derived from an EMBL/GenBank/DDBJ whole genome shotgun (WGS) entry which is preliminary data.</text>
</comment>
<dbReference type="SMART" id="SM00128">
    <property type="entry name" value="IPPc"/>
    <property type="match status" value="1"/>
</dbReference>
<dbReference type="EMBL" id="WIGM01000447">
    <property type="protein sequence ID" value="KAF6824936.1"/>
    <property type="molecule type" value="Genomic_DNA"/>
</dbReference>
<feature type="domain" description="Inositol polyphosphate-related phosphatase" evidence="1">
    <location>
        <begin position="20"/>
        <end position="432"/>
    </location>
</feature>
<keyword evidence="2" id="KW-0255">Endonuclease</keyword>
<dbReference type="OrthoDB" id="62798at2759"/>
<dbReference type="GO" id="GO:0004519">
    <property type="term" value="F:endonuclease activity"/>
    <property type="evidence" value="ECO:0007669"/>
    <property type="project" value="UniProtKB-KW"/>
</dbReference>
<evidence type="ECO:0000259" key="1">
    <source>
        <dbReference type="SMART" id="SM00128"/>
    </source>
</evidence>
<dbReference type="PANTHER" id="PTHR11200:SF286">
    <property type="entry name" value="5-PHOSPHATASE, PUTATIVE (AFU_ORTHOLOGUE AFUA_5G07600)-RELATED"/>
    <property type="match status" value="1"/>
</dbReference>
<dbReference type="GO" id="GO:0046856">
    <property type="term" value="P:phosphatidylinositol dephosphorylation"/>
    <property type="evidence" value="ECO:0007669"/>
    <property type="project" value="InterPro"/>
</dbReference>
<organism evidence="2 3">
    <name type="scientific">Colletotrichum musicola</name>
    <dbReference type="NCBI Taxonomy" id="2175873"/>
    <lineage>
        <taxon>Eukaryota</taxon>
        <taxon>Fungi</taxon>
        <taxon>Dikarya</taxon>
        <taxon>Ascomycota</taxon>
        <taxon>Pezizomycotina</taxon>
        <taxon>Sordariomycetes</taxon>
        <taxon>Hypocreomycetidae</taxon>
        <taxon>Glomerellales</taxon>
        <taxon>Glomerellaceae</taxon>
        <taxon>Colletotrichum</taxon>
        <taxon>Colletotrichum orchidearum species complex</taxon>
    </lineage>
</organism>
<dbReference type="Pfam" id="PF22669">
    <property type="entry name" value="Exo_endo_phos2"/>
    <property type="match status" value="1"/>
</dbReference>
<gene>
    <name evidence="2" type="ORF">CMUS01_10021</name>
</gene>
<keyword evidence="3" id="KW-1185">Reference proteome</keyword>
<proteinExistence type="predicted"/>
<dbReference type="InterPro" id="IPR046985">
    <property type="entry name" value="IP5"/>
</dbReference>
<dbReference type="GO" id="GO:0004527">
    <property type="term" value="F:exonuclease activity"/>
    <property type="evidence" value="ECO:0007669"/>
    <property type="project" value="UniProtKB-KW"/>
</dbReference>
<dbReference type="InterPro" id="IPR000300">
    <property type="entry name" value="IPPc"/>
</dbReference>
<dbReference type="PANTHER" id="PTHR11200">
    <property type="entry name" value="INOSITOL 5-PHOSPHATASE"/>
    <property type="match status" value="1"/>
</dbReference>
<keyword evidence="2" id="KW-0269">Exonuclease</keyword>
<accession>A0A8H6K651</accession>
<dbReference type="Gene3D" id="3.60.10.10">
    <property type="entry name" value="Endonuclease/exonuclease/phosphatase"/>
    <property type="match status" value="1"/>
</dbReference>
<evidence type="ECO:0000313" key="2">
    <source>
        <dbReference type="EMBL" id="KAF6824936.1"/>
    </source>
</evidence>
<dbReference type="Proteomes" id="UP000639643">
    <property type="component" value="Unassembled WGS sequence"/>
</dbReference>
<keyword evidence="2" id="KW-0378">Hydrolase</keyword>
<evidence type="ECO:0000313" key="3">
    <source>
        <dbReference type="Proteomes" id="UP000639643"/>
    </source>
</evidence>
<dbReference type="InterPro" id="IPR036691">
    <property type="entry name" value="Endo/exonu/phosph_ase_sf"/>
</dbReference>
<protein>
    <submittedName>
        <fullName evidence="2">Endonuclease/Exonuclease/phosphatase</fullName>
    </submittedName>
</protein>
<name>A0A8H6K651_9PEZI</name>
<reference evidence="2" key="1">
    <citation type="journal article" date="2020" name="Phytopathology">
        <title>Genome Sequence Resources of Colletotrichum truncatum, C. plurivorum, C. musicola, and C. sojae: Four Species Pathogenic to Soybean (Glycine max).</title>
        <authorList>
            <person name="Rogerio F."/>
            <person name="Boufleur T.R."/>
            <person name="Ciampi-Guillardi M."/>
            <person name="Sukno S.A."/>
            <person name="Thon M.R."/>
            <person name="Massola Junior N.S."/>
            <person name="Baroncelli R."/>
        </authorList>
    </citation>
    <scope>NUCLEOTIDE SEQUENCE</scope>
    <source>
        <strain evidence="2">LFN0074</strain>
    </source>
</reference>
<sequence>MATLVDDVNSTTPAGKMAPSTLDLFMLTFNCAKNLINVAVFASHLHAAFKQNATGLPDLVVFSLQEVAPLSYSFIGGYFLSPYLARYEEALNIAATRYASGDDANGSDDDTITVQPTAPSPVRPYTLVRARNVGMTGIVLFARNPEAILRVQEAEVGFGAAEMGNKGAVALRVLYEGEAPGGGKKETELTFVATHLAAMEWNLPRRNANWAAIMRSLTFENPEDILNPKKAPMQADAAREDDDAAASAGEERLRLLHDEHHAQNQALQDRLQDISVFKPSSHLFVGGDLNYRISTTSPPPGATFPSLDPDSEHHYARFFALDQLTRERRAGRTLHGMSEAEVTFPPTYKYDVLPPSVGGGRLEVDGAEDVPWVFAPHRYPGWTDRILYLEVPSWAQGGEGVKVDVKAYDAMPVVRSSDHRAVYLRAKVPLLTAEELAPTPGAGSGSDGSSIADPRLALPVAIDPEAWERRAAARRKEVLVGWSMILWSTKEGALVLATLLALGAGAWWLSQ</sequence>
<dbReference type="SUPFAM" id="SSF56219">
    <property type="entry name" value="DNase I-like"/>
    <property type="match status" value="1"/>
</dbReference>
<keyword evidence="2" id="KW-0540">Nuclease</keyword>
<dbReference type="GO" id="GO:0004439">
    <property type="term" value="F:phosphatidylinositol-4,5-bisphosphate 5-phosphatase activity"/>
    <property type="evidence" value="ECO:0007669"/>
    <property type="project" value="TreeGrafter"/>
</dbReference>
<dbReference type="AlphaFoldDB" id="A0A8H6K651"/>